<evidence type="ECO:0000256" key="1">
    <source>
        <dbReference type="ARBA" id="ARBA00001353"/>
    </source>
</evidence>
<proteinExistence type="inferred from homology"/>
<gene>
    <name evidence="8" type="primary">folB</name>
    <name evidence="8" type="ORF">H1W00_04965</name>
</gene>
<keyword evidence="4 6" id="KW-0289">Folate biosynthesis</keyword>
<comment type="catalytic activity">
    <reaction evidence="1 6">
        <text>7,8-dihydroneopterin = 6-hydroxymethyl-7,8-dihydropterin + glycolaldehyde</text>
        <dbReference type="Rhea" id="RHEA:10540"/>
        <dbReference type="ChEBI" id="CHEBI:17001"/>
        <dbReference type="ChEBI" id="CHEBI:17071"/>
        <dbReference type="ChEBI" id="CHEBI:44841"/>
        <dbReference type="EC" id="4.1.2.25"/>
    </reaction>
</comment>
<dbReference type="GO" id="GO:0046656">
    <property type="term" value="P:folic acid biosynthetic process"/>
    <property type="evidence" value="ECO:0007669"/>
    <property type="project" value="UniProtKB-UniRule"/>
</dbReference>
<organism evidence="8 9">
    <name type="scientific">Aeromicrobium phoceense</name>
    <dbReference type="NCBI Taxonomy" id="2754045"/>
    <lineage>
        <taxon>Bacteria</taxon>
        <taxon>Bacillati</taxon>
        <taxon>Actinomycetota</taxon>
        <taxon>Actinomycetes</taxon>
        <taxon>Propionibacteriales</taxon>
        <taxon>Nocardioidaceae</taxon>
        <taxon>Aeromicrobium</taxon>
    </lineage>
</organism>
<dbReference type="Proteomes" id="UP000550354">
    <property type="component" value="Unassembled WGS sequence"/>
</dbReference>
<dbReference type="SMART" id="SM00905">
    <property type="entry name" value="FolB"/>
    <property type="match status" value="1"/>
</dbReference>
<name>A0A838XD23_9ACTN</name>
<dbReference type="InterPro" id="IPR043133">
    <property type="entry name" value="GTP-CH-I_C/QueF"/>
</dbReference>
<keyword evidence="9" id="KW-1185">Reference proteome</keyword>
<dbReference type="SUPFAM" id="SSF55620">
    <property type="entry name" value="Tetrahydrobiopterin biosynthesis enzymes-like"/>
    <property type="match status" value="1"/>
</dbReference>
<dbReference type="GO" id="GO:0005737">
    <property type="term" value="C:cytoplasm"/>
    <property type="evidence" value="ECO:0007669"/>
    <property type="project" value="TreeGrafter"/>
</dbReference>
<reference evidence="8 9" key="1">
    <citation type="submission" date="2020-07" db="EMBL/GenBank/DDBJ databases">
        <title>Draft genome and description of Aeromicrobium phoceense strain Marseille-Q0843 isolated from healthy skin swab.</title>
        <authorList>
            <person name="Boxberger M."/>
            <person name="La Scola B."/>
        </authorList>
    </citation>
    <scope>NUCLEOTIDE SEQUENCE [LARGE SCALE GENOMIC DNA]</scope>
    <source>
        <strain evidence="8 9">Marseille-Q0843</strain>
    </source>
</reference>
<keyword evidence="5 6" id="KW-0456">Lyase</keyword>
<accession>A0A838XD23</accession>
<evidence type="ECO:0000256" key="2">
    <source>
        <dbReference type="ARBA" id="ARBA00005013"/>
    </source>
</evidence>
<feature type="domain" description="Dihydroneopterin aldolase/epimerase" evidence="7">
    <location>
        <begin position="26"/>
        <end position="138"/>
    </location>
</feature>
<sequence>MAILREARLVPDRTGGCVSHNLGDRIELRGLSAVGHHGVFDHERRDGQTFVVDLVLSVDLEPAAVSGDLTQTVHYGELAEEVHAIITGDPVDLIETLALRIVNVCLGHEPVRWVSVTVHKPEAPIEVAFTDVTVTMERSKL</sequence>
<comment type="similarity">
    <text evidence="3 6">Belongs to the DHNA family.</text>
</comment>
<comment type="caution">
    <text evidence="8">The sequence shown here is derived from an EMBL/GenBank/DDBJ whole genome shotgun (WGS) entry which is preliminary data.</text>
</comment>
<evidence type="ECO:0000256" key="4">
    <source>
        <dbReference type="ARBA" id="ARBA00022909"/>
    </source>
</evidence>
<evidence type="ECO:0000259" key="7">
    <source>
        <dbReference type="SMART" id="SM00905"/>
    </source>
</evidence>
<dbReference type="AlphaFoldDB" id="A0A838XD23"/>
<dbReference type="NCBIfam" id="TIGR00525">
    <property type="entry name" value="folB"/>
    <property type="match status" value="1"/>
</dbReference>
<evidence type="ECO:0000313" key="8">
    <source>
        <dbReference type="EMBL" id="MBA4607822.1"/>
    </source>
</evidence>
<dbReference type="Pfam" id="PF02152">
    <property type="entry name" value="FolB"/>
    <property type="match status" value="1"/>
</dbReference>
<comment type="function">
    <text evidence="6">Catalyzes the conversion of 7,8-dihydroneopterin to 6-hydroxymethyl-7,8-dihydropterin.</text>
</comment>
<dbReference type="InterPro" id="IPR006156">
    <property type="entry name" value="Dihydroneopterin_aldolase"/>
</dbReference>
<dbReference type="CDD" id="cd00534">
    <property type="entry name" value="DHNA_DHNTPE"/>
    <property type="match status" value="1"/>
</dbReference>
<dbReference type="InterPro" id="IPR006157">
    <property type="entry name" value="FolB_dom"/>
</dbReference>
<evidence type="ECO:0000256" key="3">
    <source>
        <dbReference type="ARBA" id="ARBA00005708"/>
    </source>
</evidence>
<comment type="pathway">
    <text evidence="2 6">Cofactor biosynthesis; tetrahydrofolate biosynthesis; 2-amino-4-hydroxy-6-hydroxymethyl-7,8-dihydropteridine diphosphate from 7,8-dihydroneopterin triphosphate: step 3/4.</text>
</comment>
<dbReference type="GO" id="GO:0046654">
    <property type="term" value="P:tetrahydrofolate biosynthetic process"/>
    <property type="evidence" value="ECO:0007669"/>
    <property type="project" value="UniProtKB-UniRule"/>
</dbReference>
<evidence type="ECO:0000256" key="6">
    <source>
        <dbReference type="RuleBase" id="RU362079"/>
    </source>
</evidence>
<evidence type="ECO:0000256" key="5">
    <source>
        <dbReference type="ARBA" id="ARBA00023239"/>
    </source>
</evidence>
<dbReference type="Gene3D" id="3.30.1130.10">
    <property type="match status" value="1"/>
</dbReference>
<dbReference type="NCBIfam" id="TIGR00526">
    <property type="entry name" value="folB_dom"/>
    <property type="match status" value="1"/>
</dbReference>
<evidence type="ECO:0000313" key="9">
    <source>
        <dbReference type="Proteomes" id="UP000550354"/>
    </source>
</evidence>
<dbReference type="GO" id="GO:0004150">
    <property type="term" value="F:dihydroneopterin aldolase activity"/>
    <property type="evidence" value="ECO:0007669"/>
    <property type="project" value="UniProtKB-UniRule"/>
</dbReference>
<dbReference type="UniPathway" id="UPA00077">
    <property type="reaction ID" value="UER00154"/>
</dbReference>
<dbReference type="EC" id="4.1.2.25" evidence="6"/>
<protein>
    <recommendedName>
        <fullName evidence="6">7,8-dihydroneopterin aldolase</fullName>
        <ecNumber evidence="6">4.1.2.25</ecNumber>
    </recommendedName>
</protein>
<dbReference type="FunFam" id="3.30.1130.10:FF:000003">
    <property type="entry name" value="7,8-dihydroneopterin aldolase"/>
    <property type="match status" value="1"/>
</dbReference>
<dbReference type="PANTHER" id="PTHR42844">
    <property type="entry name" value="DIHYDRONEOPTERIN ALDOLASE 1-RELATED"/>
    <property type="match status" value="1"/>
</dbReference>
<dbReference type="EMBL" id="JACEOG010000001">
    <property type="protein sequence ID" value="MBA4607822.1"/>
    <property type="molecule type" value="Genomic_DNA"/>
</dbReference>
<dbReference type="PANTHER" id="PTHR42844:SF1">
    <property type="entry name" value="DIHYDRONEOPTERIN ALDOLASE 1-RELATED"/>
    <property type="match status" value="1"/>
</dbReference>